<gene>
    <name evidence="1" type="ORF">Ate02nite_92350</name>
</gene>
<dbReference type="AlphaFoldDB" id="A0A919NYC3"/>
<protein>
    <recommendedName>
        <fullName evidence="3">NAD(P)H nitroreductase</fullName>
    </recommendedName>
</protein>
<evidence type="ECO:0000313" key="2">
    <source>
        <dbReference type="Proteomes" id="UP000623608"/>
    </source>
</evidence>
<proteinExistence type="predicted"/>
<dbReference type="EMBL" id="BOMY01000061">
    <property type="protein sequence ID" value="GIF26505.1"/>
    <property type="molecule type" value="Genomic_DNA"/>
</dbReference>
<dbReference type="Proteomes" id="UP000623608">
    <property type="component" value="Unassembled WGS sequence"/>
</dbReference>
<keyword evidence="2" id="KW-1185">Reference proteome</keyword>
<dbReference type="RefSeq" id="WP_203814308.1">
    <property type="nucleotide sequence ID" value="NZ_BOMY01000061.1"/>
</dbReference>
<reference evidence="1" key="1">
    <citation type="submission" date="2021-01" db="EMBL/GenBank/DDBJ databases">
        <title>Whole genome shotgun sequence of Actinoplanes tereljensis NBRC 105297.</title>
        <authorList>
            <person name="Komaki H."/>
            <person name="Tamura T."/>
        </authorList>
    </citation>
    <scope>NUCLEOTIDE SEQUENCE</scope>
    <source>
        <strain evidence="1">NBRC 105297</strain>
    </source>
</reference>
<name>A0A919NYC3_9ACTN</name>
<evidence type="ECO:0000313" key="1">
    <source>
        <dbReference type="EMBL" id="GIF26505.1"/>
    </source>
</evidence>
<dbReference type="Gene3D" id="3.40.109.10">
    <property type="entry name" value="NADH Oxidase"/>
    <property type="match status" value="1"/>
</dbReference>
<evidence type="ECO:0008006" key="3">
    <source>
        <dbReference type="Google" id="ProtNLM"/>
    </source>
</evidence>
<organism evidence="1 2">
    <name type="scientific">Paractinoplanes tereljensis</name>
    <dbReference type="NCBI Taxonomy" id="571912"/>
    <lineage>
        <taxon>Bacteria</taxon>
        <taxon>Bacillati</taxon>
        <taxon>Actinomycetota</taxon>
        <taxon>Actinomycetes</taxon>
        <taxon>Micromonosporales</taxon>
        <taxon>Micromonosporaceae</taxon>
        <taxon>Paractinoplanes</taxon>
    </lineage>
</organism>
<sequence length="263" mass="28525">MDIDALTHPTDTRSGALALADAAATAGYAPSIHNTQPWRWRLTGTTLDLHLVRSRIPPGTDPDARLATLSCGAALHHARIAMAAHGWQITVNRMLRGADRDLLARLHVHRRAPVDLTSAKLLRAVPTRQIIRRPGVDTTVTREALTAITTAVEAEDTRLYEMRAGQLFGKDTVLLHAAHDEPFDWLRAGEAVSAAWLTATGNDISVVPHSAPIETAATRQSLRTMIADAGFPCLLLRLTPAGPAVIGLPRPARRPANQTIERY</sequence>
<dbReference type="GO" id="GO:0016491">
    <property type="term" value="F:oxidoreductase activity"/>
    <property type="evidence" value="ECO:0007669"/>
    <property type="project" value="InterPro"/>
</dbReference>
<dbReference type="SUPFAM" id="SSF55469">
    <property type="entry name" value="FMN-dependent nitroreductase-like"/>
    <property type="match status" value="1"/>
</dbReference>
<dbReference type="InterPro" id="IPR000415">
    <property type="entry name" value="Nitroreductase-like"/>
</dbReference>
<accession>A0A919NYC3</accession>
<comment type="caution">
    <text evidence="1">The sequence shown here is derived from an EMBL/GenBank/DDBJ whole genome shotgun (WGS) entry which is preliminary data.</text>
</comment>